<dbReference type="EMBL" id="CP124545">
    <property type="protein sequence ID" value="WMN01825.1"/>
    <property type="molecule type" value="Genomic_DNA"/>
</dbReference>
<keyword evidence="2" id="KW-0276">Fatty acid metabolism</keyword>
<gene>
    <name evidence="7" type="ORF">BS297_13120</name>
    <name evidence="8" type="ORF">QIE55_31505</name>
</gene>
<dbReference type="GO" id="GO:0006631">
    <property type="term" value="P:fatty acid metabolic process"/>
    <property type="evidence" value="ECO:0007669"/>
    <property type="project" value="UniProtKB-KW"/>
</dbReference>
<evidence type="ECO:0000313" key="7">
    <source>
        <dbReference type="EMBL" id="KAB2584893.1"/>
    </source>
</evidence>
<dbReference type="Proteomes" id="UP000325576">
    <property type="component" value="Unassembled WGS sequence"/>
</dbReference>
<organism evidence="7 9">
    <name type="scientific">Rhodococcus erythropolis</name>
    <name type="common">Arthrobacter picolinophilus</name>
    <dbReference type="NCBI Taxonomy" id="1833"/>
    <lineage>
        <taxon>Bacteria</taxon>
        <taxon>Bacillati</taxon>
        <taxon>Actinomycetota</taxon>
        <taxon>Actinomycetes</taxon>
        <taxon>Mycobacteriales</taxon>
        <taxon>Nocardiaceae</taxon>
        <taxon>Rhodococcus</taxon>
        <taxon>Rhodococcus erythropolis group</taxon>
    </lineage>
</organism>
<sequence>MAELLYDVDDGVATMTLNRPDRRNAITYTLLTELQNALTSAAGDEAVRVVVLTGAGGNFSVGRDQSGDRSSRVVRGDSQQEDRTRLLDVSRVIPTLVQHPKPTVAVIRGGCAGAGLSLALACDLRYAGADAMFNTAFLGAGMSGDMGMAWLLTRAAGTSKARELMLLSERIKADRAASFGMIHEAFAEESLEARTTEIVQRLSVSAPLAVRGAKLNLDSAMSRPLSEFLMDEADRLITCAYSEDVEEARSAFLEKRVPHFTGR</sequence>
<dbReference type="PROSITE" id="PS00039">
    <property type="entry name" value="DEAD_ATP_HELICASE"/>
    <property type="match status" value="1"/>
</dbReference>
<comment type="catalytic activity">
    <reaction evidence="3">
        <text>a (3S)-3-hydroxyacyl-CoA = a (2E)-enoyl-CoA + H2O</text>
        <dbReference type="Rhea" id="RHEA:16105"/>
        <dbReference type="ChEBI" id="CHEBI:15377"/>
        <dbReference type="ChEBI" id="CHEBI:57318"/>
        <dbReference type="ChEBI" id="CHEBI:58856"/>
        <dbReference type="EC" id="4.2.1.17"/>
    </reaction>
</comment>
<feature type="compositionally biased region" description="Basic and acidic residues" evidence="6">
    <location>
        <begin position="65"/>
        <end position="80"/>
    </location>
</feature>
<dbReference type="AlphaFoldDB" id="A0A401NBN4"/>
<dbReference type="InterPro" id="IPR018376">
    <property type="entry name" value="Enoyl-CoA_hyd/isom_CS"/>
</dbReference>
<reference evidence="8" key="2">
    <citation type="submission" date="2023-08" db="EMBL/GenBank/DDBJ databases">
        <title>Isolation and Characterization of Rhodococcus erythropolis MGMM8.</title>
        <authorList>
            <person name="Diabankana R.G.C."/>
            <person name="Afordoanyi D.M."/>
            <person name="Validov S.Z."/>
        </authorList>
    </citation>
    <scope>NUCLEOTIDE SEQUENCE</scope>
    <source>
        <strain evidence="8">MGMM8</strain>
    </source>
</reference>
<evidence type="ECO:0000256" key="2">
    <source>
        <dbReference type="ARBA" id="ARBA00022832"/>
    </source>
</evidence>
<comment type="catalytic activity">
    <reaction evidence="4">
        <text>a 4-saturated-(3S)-3-hydroxyacyl-CoA = a (3E)-enoyl-CoA + H2O</text>
        <dbReference type="Rhea" id="RHEA:20724"/>
        <dbReference type="ChEBI" id="CHEBI:15377"/>
        <dbReference type="ChEBI" id="CHEBI:58521"/>
        <dbReference type="ChEBI" id="CHEBI:137480"/>
        <dbReference type="EC" id="4.2.1.17"/>
    </reaction>
</comment>
<comment type="similarity">
    <text evidence="5">Belongs to the enoyl-CoA hydratase/isomerase family.</text>
</comment>
<dbReference type="PANTHER" id="PTHR43459">
    <property type="entry name" value="ENOYL-COA HYDRATASE"/>
    <property type="match status" value="1"/>
</dbReference>
<accession>A0A401NBN4</accession>
<dbReference type="CDD" id="cd06558">
    <property type="entry name" value="crotonase-like"/>
    <property type="match status" value="1"/>
</dbReference>
<dbReference type="InterPro" id="IPR000629">
    <property type="entry name" value="RNA-helicase_DEAD-box_CS"/>
</dbReference>
<evidence type="ECO:0000256" key="4">
    <source>
        <dbReference type="ARBA" id="ARBA00023717"/>
    </source>
</evidence>
<dbReference type="SUPFAM" id="SSF52096">
    <property type="entry name" value="ClpP/crotonase"/>
    <property type="match status" value="1"/>
</dbReference>
<protein>
    <submittedName>
        <fullName evidence="8">Enoyl-CoA hydratase-related protein</fullName>
    </submittedName>
</protein>
<dbReference type="PROSITE" id="PS00166">
    <property type="entry name" value="ENOYL_COA_HYDRATASE"/>
    <property type="match status" value="1"/>
</dbReference>
<evidence type="ECO:0000313" key="8">
    <source>
        <dbReference type="EMBL" id="WMN01825.1"/>
    </source>
</evidence>
<dbReference type="RefSeq" id="WP_029256164.1">
    <property type="nucleotide sequence ID" value="NZ_BHXB01000001.1"/>
</dbReference>
<evidence type="ECO:0000256" key="5">
    <source>
        <dbReference type="RuleBase" id="RU003707"/>
    </source>
</evidence>
<comment type="function">
    <text evidence="1">Could possibly oxidize fatty acids using specific components.</text>
</comment>
<evidence type="ECO:0000256" key="1">
    <source>
        <dbReference type="ARBA" id="ARBA00002994"/>
    </source>
</evidence>
<dbReference type="Gene3D" id="3.90.226.10">
    <property type="entry name" value="2-enoyl-CoA Hydratase, Chain A, domain 1"/>
    <property type="match status" value="1"/>
</dbReference>
<dbReference type="Pfam" id="PF00378">
    <property type="entry name" value="ECH_1"/>
    <property type="match status" value="1"/>
</dbReference>
<evidence type="ECO:0000256" key="3">
    <source>
        <dbReference type="ARBA" id="ARBA00023709"/>
    </source>
</evidence>
<feature type="region of interest" description="Disordered" evidence="6">
    <location>
        <begin position="61"/>
        <end position="80"/>
    </location>
</feature>
<keyword evidence="2" id="KW-0443">Lipid metabolism</keyword>
<evidence type="ECO:0000313" key="9">
    <source>
        <dbReference type="Proteomes" id="UP000325576"/>
    </source>
</evidence>
<evidence type="ECO:0000256" key="6">
    <source>
        <dbReference type="SAM" id="MobiDB-lite"/>
    </source>
</evidence>
<name>A0A401NBN4_RHOER</name>
<dbReference type="GO" id="GO:0004300">
    <property type="term" value="F:enoyl-CoA hydratase activity"/>
    <property type="evidence" value="ECO:0007669"/>
    <property type="project" value="UniProtKB-EC"/>
</dbReference>
<dbReference type="InterPro" id="IPR001753">
    <property type="entry name" value="Enoyl-CoA_hydra/iso"/>
</dbReference>
<dbReference type="PANTHER" id="PTHR43459:SF1">
    <property type="entry name" value="EG:BACN32G11.4 PROTEIN"/>
    <property type="match status" value="1"/>
</dbReference>
<dbReference type="EMBL" id="MRBO01000393">
    <property type="protein sequence ID" value="KAB2584893.1"/>
    <property type="molecule type" value="Genomic_DNA"/>
</dbReference>
<dbReference type="InterPro" id="IPR029045">
    <property type="entry name" value="ClpP/crotonase-like_dom_sf"/>
</dbReference>
<dbReference type="GeneID" id="57485219"/>
<proteinExistence type="inferred from homology"/>
<dbReference type="Proteomes" id="UP001230933">
    <property type="component" value="Chromosome"/>
</dbReference>
<reference evidence="7 9" key="1">
    <citation type="journal article" date="2017" name="Poromechanics V (2013)">
        <title>Genomic Characterization of the Arsenic-Tolerant Actinobacterium, &lt;i&gt;Rhodococcus erythropolis&lt;/i&gt; S43.</title>
        <authorList>
            <person name="Retamal-Morales G."/>
            <person name="Mehnert M."/>
            <person name="Schwabe R."/>
            <person name="Tischler D."/>
            <person name="Schloemann M."/>
            <person name="Levican G.J."/>
        </authorList>
    </citation>
    <scope>NUCLEOTIDE SEQUENCE [LARGE SCALE GENOMIC DNA]</scope>
    <source>
        <strain evidence="7 9">S43</strain>
    </source>
</reference>